<dbReference type="Gene3D" id="1.20.1070.10">
    <property type="entry name" value="Rhodopsin 7-helix transmembrane proteins"/>
    <property type="match status" value="1"/>
</dbReference>
<dbReference type="GO" id="GO:0005886">
    <property type="term" value="C:plasma membrane"/>
    <property type="evidence" value="ECO:0007669"/>
    <property type="project" value="UniProtKB-SubCell"/>
</dbReference>
<reference evidence="11 12" key="1">
    <citation type="journal article" date="2021" name="Elife">
        <title>Chloroplast acquisition without the gene transfer in kleptoplastic sea slugs, Plakobranchus ocellatus.</title>
        <authorList>
            <person name="Maeda T."/>
            <person name="Takahashi S."/>
            <person name="Yoshida T."/>
            <person name="Shimamura S."/>
            <person name="Takaki Y."/>
            <person name="Nagai Y."/>
            <person name="Toyoda A."/>
            <person name="Suzuki Y."/>
            <person name="Arimoto A."/>
            <person name="Ishii H."/>
            <person name="Satoh N."/>
            <person name="Nishiyama T."/>
            <person name="Hasebe M."/>
            <person name="Maruyama T."/>
            <person name="Minagawa J."/>
            <person name="Obokata J."/>
            <person name="Shigenobu S."/>
        </authorList>
    </citation>
    <scope>NUCLEOTIDE SEQUENCE [LARGE SCALE GENOMIC DNA]</scope>
</reference>
<comment type="caution">
    <text evidence="11">The sequence shown here is derived from an EMBL/GenBank/DDBJ whole genome shotgun (WGS) entry which is preliminary data.</text>
</comment>
<keyword evidence="8" id="KW-0807">Transducer</keyword>
<keyword evidence="3 9" id="KW-0812">Transmembrane</keyword>
<protein>
    <submittedName>
        <fullName evidence="11">G-protein coupled receptor moody</fullName>
    </submittedName>
</protein>
<keyword evidence="6 9" id="KW-0472">Membrane</keyword>
<feature type="transmembrane region" description="Helical" evidence="9">
    <location>
        <begin position="95"/>
        <end position="114"/>
    </location>
</feature>
<feature type="transmembrane region" description="Helical" evidence="9">
    <location>
        <begin position="272"/>
        <end position="294"/>
    </location>
</feature>
<dbReference type="GO" id="GO:0004930">
    <property type="term" value="F:G protein-coupled receptor activity"/>
    <property type="evidence" value="ECO:0007669"/>
    <property type="project" value="UniProtKB-KW"/>
</dbReference>
<feature type="transmembrane region" description="Helical" evidence="9">
    <location>
        <begin position="135"/>
        <end position="155"/>
    </location>
</feature>
<accession>A0AAV4D564</accession>
<dbReference type="PANTHER" id="PTHR22752">
    <property type="entry name" value="G PROTEIN-COUPLED RECEPTOR"/>
    <property type="match status" value="1"/>
</dbReference>
<evidence type="ECO:0000256" key="7">
    <source>
        <dbReference type="ARBA" id="ARBA00023170"/>
    </source>
</evidence>
<proteinExistence type="predicted"/>
<name>A0AAV4D564_9GAST</name>
<evidence type="ECO:0000256" key="4">
    <source>
        <dbReference type="ARBA" id="ARBA00022989"/>
    </source>
</evidence>
<dbReference type="PRINTS" id="PR00237">
    <property type="entry name" value="GPCRRHODOPSN"/>
</dbReference>
<feature type="transmembrane region" description="Helical" evidence="9">
    <location>
        <begin position="53"/>
        <end position="75"/>
    </location>
</feature>
<feature type="transmembrane region" description="Helical" evidence="9">
    <location>
        <begin position="183"/>
        <end position="209"/>
    </location>
</feature>
<evidence type="ECO:0000256" key="9">
    <source>
        <dbReference type="SAM" id="Phobius"/>
    </source>
</evidence>
<comment type="subcellular location">
    <subcellularLocation>
        <location evidence="1">Cell membrane</location>
        <topology evidence="1">Multi-pass membrane protein</topology>
    </subcellularLocation>
</comment>
<dbReference type="EMBL" id="BLXT01007490">
    <property type="protein sequence ID" value="GFO39324.1"/>
    <property type="molecule type" value="Genomic_DNA"/>
</dbReference>
<dbReference type="PROSITE" id="PS50262">
    <property type="entry name" value="G_PROTEIN_RECEP_F1_2"/>
    <property type="match status" value="1"/>
</dbReference>
<keyword evidence="5" id="KW-0297">G-protein coupled receptor</keyword>
<dbReference type="InterPro" id="IPR017452">
    <property type="entry name" value="GPCR_Rhodpsn_7TM"/>
</dbReference>
<evidence type="ECO:0000256" key="3">
    <source>
        <dbReference type="ARBA" id="ARBA00022692"/>
    </source>
</evidence>
<evidence type="ECO:0000256" key="2">
    <source>
        <dbReference type="ARBA" id="ARBA00022475"/>
    </source>
</evidence>
<keyword evidence="12" id="KW-1185">Reference proteome</keyword>
<feature type="transmembrane region" description="Helical" evidence="9">
    <location>
        <begin position="20"/>
        <end position="41"/>
    </location>
</feature>
<evidence type="ECO:0000256" key="8">
    <source>
        <dbReference type="ARBA" id="ARBA00023224"/>
    </source>
</evidence>
<gene>
    <name evidence="11" type="ORF">PoB_006582900</name>
</gene>
<dbReference type="CDD" id="cd00637">
    <property type="entry name" value="7tm_classA_rhodopsin-like"/>
    <property type="match status" value="1"/>
</dbReference>
<evidence type="ECO:0000313" key="12">
    <source>
        <dbReference type="Proteomes" id="UP000735302"/>
    </source>
</evidence>
<organism evidence="11 12">
    <name type="scientific">Plakobranchus ocellatus</name>
    <dbReference type="NCBI Taxonomy" id="259542"/>
    <lineage>
        <taxon>Eukaryota</taxon>
        <taxon>Metazoa</taxon>
        <taxon>Spiralia</taxon>
        <taxon>Lophotrochozoa</taxon>
        <taxon>Mollusca</taxon>
        <taxon>Gastropoda</taxon>
        <taxon>Heterobranchia</taxon>
        <taxon>Euthyneura</taxon>
        <taxon>Panpulmonata</taxon>
        <taxon>Sacoglossa</taxon>
        <taxon>Placobranchoidea</taxon>
        <taxon>Plakobranchidae</taxon>
        <taxon>Plakobranchus</taxon>
    </lineage>
</organism>
<keyword evidence="7 11" id="KW-0675">Receptor</keyword>
<dbReference type="InterPro" id="IPR000276">
    <property type="entry name" value="GPCR_Rhodpsn"/>
</dbReference>
<evidence type="ECO:0000256" key="1">
    <source>
        <dbReference type="ARBA" id="ARBA00004651"/>
    </source>
</evidence>
<evidence type="ECO:0000259" key="10">
    <source>
        <dbReference type="PROSITE" id="PS50262"/>
    </source>
</evidence>
<evidence type="ECO:0000256" key="6">
    <source>
        <dbReference type="ARBA" id="ARBA00023136"/>
    </source>
</evidence>
<evidence type="ECO:0000313" key="11">
    <source>
        <dbReference type="EMBL" id="GFO39324.1"/>
    </source>
</evidence>
<dbReference type="AlphaFoldDB" id="A0AAV4D564"/>
<dbReference type="Pfam" id="PF00001">
    <property type="entry name" value="7tm_1"/>
    <property type="match status" value="1"/>
</dbReference>
<feature type="transmembrane region" description="Helical" evidence="9">
    <location>
        <begin position="237"/>
        <end position="260"/>
    </location>
</feature>
<keyword evidence="2" id="KW-1003">Cell membrane</keyword>
<sequence length="435" mass="48116">MCSPNYTNTMFHSDFRTAHVVSSLTLATLGTTGNALSIGLICSAGLQHSAPTIALILGMCTANLISTSLLLPVVAASNIHGDWFMGDIYCLAYGYIVYVTLTAESLQIVAITLAQYLTVVHRVTSNKLRRHLPELVAGPWVFACLIYLMPLTGVWESFGYDPRRGYCTLVSAKGSGGGKSGDFMSLLSALFIALMTLVNVYCYSAILYVTHKSRKRISNSVLEAAARFKGRGRDMQLLRMTAIIFANFGLTYLPFLVLLAIDPCLEQISPTIFTVVLYISWSHATTNPVIYALLNTKIKRLWLELFCCRSSSITRGKTHAAAIWESTSRIKDNALRLEEMEGSGGGGREGEEGIERYTSTTEHRRNSTPLLHQRNIRKTRGKFRTSFRKGASFIVIVEAMIPDSECTAYTDMRAFARDTNTQQELEQCSLSDSEV</sequence>
<feature type="domain" description="G-protein coupled receptors family 1 profile" evidence="10">
    <location>
        <begin position="33"/>
        <end position="291"/>
    </location>
</feature>
<evidence type="ECO:0000256" key="5">
    <source>
        <dbReference type="ARBA" id="ARBA00023040"/>
    </source>
</evidence>
<dbReference type="Proteomes" id="UP000735302">
    <property type="component" value="Unassembled WGS sequence"/>
</dbReference>
<keyword evidence="4 9" id="KW-1133">Transmembrane helix</keyword>
<dbReference type="SUPFAM" id="SSF81321">
    <property type="entry name" value="Family A G protein-coupled receptor-like"/>
    <property type="match status" value="1"/>
</dbReference>